<gene>
    <name evidence="2" type="ORF">SAMN05216217_1229</name>
</gene>
<name>A0A1I4UFZ9_9GAMM</name>
<dbReference type="AlphaFoldDB" id="A0A1I4UFZ9"/>
<keyword evidence="1" id="KW-1133">Transmembrane helix</keyword>
<accession>A0A1I4UFZ9</accession>
<dbReference type="EMBL" id="FOUI01000022">
    <property type="protein sequence ID" value="SFM87902.1"/>
    <property type="molecule type" value="Genomic_DNA"/>
</dbReference>
<reference evidence="3" key="1">
    <citation type="submission" date="2016-10" db="EMBL/GenBank/DDBJ databases">
        <authorList>
            <person name="Varghese N."/>
            <person name="Submissions S."/>
        </authorList>
    </citation>
    <scope>NUCLEOTIDE SEQUENCE [LARGE SCALE GENOMIC DNA]</scope>
    <source>
        <strain evidence="3">DSM 24213</strain>
    </source>
</reference>
<dbReference type="Proteomes" id="UP000243629">
    <property type="component" value="Unassembled WGS sequence"/>
</dbReference>
<keyword evidence="3" id="KW-1185">Reference proteome</keyword>
<evidence type="ECO:0000256" key="1">
    <source>
        <dbReference type="SAM" id="Phobius"/>
    </source>
</evidence>
<evidence type="ECO:0000313" key="3">
    <source>
        <dbReference type="Proteomes" id="UP000243629"/>
    </source>
</evidence>
<keyword evidence="1" id="KW-0472">Membrane</keyword>
<proteinExistence type="predicted"/>
<feature type="transmembrane region" description="Helical" evidence="1">
    <location>
        <begin position="36"/>
        <end position="54"/>
    </location>
</feature>
<evidence type="ECO:0000313" key="2">
    <source>
        <dbReference type="EMBL" id="SFM87902.1"/>
    </source>
</evidence>
<organism evidence="2 3">
    <name type="scientific">Halopseudomonas yangmingensis</name>
    <dbReference type="NCBI Taxonomy" id="1720063"/>
    <lineage>
        <taxon>Bacteria</taxon>
        <taxon>Pseudomonadati</taxon>
        <taxon>Pseudomonadota</taxon>
        <taxon>Gammaproteobacteria</taxon>
        <taxon>Pseudomonadales</taxon>
        <taxon>Pseudomonadaceae</taxon>
        <taxon>Halopseudomonas</taxon>
    </lineage>
</organism>
<dbReference type="RefSeq" id="WP_177197297.1">
    <property type="nucleotide sequence ID" value="NZ_FOUI01000022.1"/>
</dbReference>
<keyword evidence="1" id="KW-0812">Transmembrane</keyword>
<protein>
    <submittedName>
        <fullName evidence="2">Uncharacterized protein</fullName>
    </submittedName>
</protein>
<dbReference type="STRING" id="1720063.SAMN05216217_1229"/>
<sequence length="57" mass="6397">MMEHAHFWPTLGVFVLGLLLLGSGFARRNHAHGVLLLWLGTLCMLSLIFSHILLRVS</sequence>